<dbReference type="KEGG" id="ccoo:ATE51_01610"/>
<dbReference type="EMBL" id="AABUYW010000003">
    <property type="protein sequence ID" value="EAJ1076514.1"/>
    <property type="molecule type" value="Genomic_DNA"/>
</dbReference>
<dbReference type="EMBL" id="AACQHW010000001">
    <property type="protein sequence ID" value="EAL6850009.1"/>
    <property type="molecule type" value="Genomic_DNA"/>
</dbReference>
<dbReference type="EMBL" id="AACGFG010000001">
    <property type="protein sequence ID" value="EAK4357451.1"/>
    <property type="molecule type" value="Genomic_DNA"/>
</dbReference>
<reference evidence="2 17" key="3">
    <citation type="submission" date="2019-01" db="EMBL/GenBank/DDBJ databases">
        <authorList>
            <consortium name="PulseNet: The National Subtyping Network for Foodborne Disease Surveillance"/>
            <person name="Tarr C.L."/>
            <person name="Trees E."/>
            <person name="Katz L.S."/>
            <person name="Carleton-Romer H.A."/>
            <person name="Stroika S."/>
            <person name="Kucerova Z."/>
            <person name="Roache K.F."/>
            <person name="Sabol A.L."/>
            <person name="Besser J."/>
            <person name="Gerner-Smidt P."/>
        </authorList>
    </citation>
    <scope>NUCLEOTIDE SEQUENCE [LARGE SCALE GENOMIC DNA]</scope>
    <source>
        <strain evidence="4 13">PNUSAC001435</strain>
        <strain evidence="2 17">PNUSAC007828</strain>
    </source>
</reference>
<gene>
    <name evidence="7" type="ORF">B9Q54_03485</name>
    <name evidence="3" type="ORF">BU953_02575</name>
    <name evidence="4" type="ORF">BZ274_00680</name>
    <name evidence="6" type="ORF">C6T04_00685</name>
    <name evidence="5" type="ORF">CJD00_08530</name>
    <name evidence="8" type="ORF">DSX26_00820</name>
    <name evidence="9" type="ORF">DYU70_01205</name>
    <name evidence="2" type="ORF">ES716_08425</name>
</gene>
<reference evidence="5 11" key="1">
    <citation type="submission" date="2018-05" db="EMBL/GenBank/DDBJ databases">
        <authorList>
            <consortium name="GenomeTrakr network: Whole genome sequencing for foodborne pathogen traceback"/>
        </authorList>
    </citation>
    <scope>NUCLEOTIDE SEQUENCE [LARGE SCALE GENOMIC DNA]</scope>
    <source>
        <strain evidence="5 11">NC_C6016</strain>
    </source>
</reference>
<dbReference type="GeneID" id="66544037"/>
<dbReference type="Proteomes" id="UP000361993">
    <property type="component" value="Unassembled WGS sequence"/>
</dbReference>
<dbReference type="PROSITE" id="PS51202">
    <property type="entry name" value="RCK_C"/>
    <property type="match status" value="1"/>
</dbReference>
<evidence type="ECO:0000313" key="6">
    <source>
        <dbReference type="EMBL" id="EAK4357451.1"/>
    </source>
</evidence>
<dbReference type="Proteomes" id="UP000365807">
    <property type="component" value="Unassembled WGS sequence"/>
</dbReference>
<dbReference type="Proteomes" id="UP000576616">
    <property type="component" value="Unassembled WGS sequence"/>
</dbReference>
<evidence type="ECO:0000313" key="4">
    <source>
        <dbReference type="EMBL" id="EAJ9196718.1"/>
    </source>
</evidence>
<proteinExistence type="predicted"/>
<dbReference type="Proteomes" id="UP000409545">
    <property type="component" value="Unassembled WGS sequence"/>
</dbReference>
<dbReference type="eggNOG" id="COG3400">
    <property type="taxonomic scope" value="Bacteria"/>
</dbReference>
<feature type="domain" description="RCK C-terminal" evidence="1">
    <location>
        <begin position="136"/>
        <end position="216"/>
    </location>
</feature>
<dbReference type="Gene3D" id="3.30.70.1450">
    <property type="entry name" value="Regulator of K+ conductance, C-terminal domain"/>
    <property type="match status" value="1"/>
</dbReference>
<evidence type="ECO:0000313" key="5">
    <source>
        <dbReference type="EMBL" id="EAK1510292.1"/>
    </source>
</evidence>
<comment type="caution">
    <text evidence="6">The sequence shown here is derived from an EMBL/GenBank/DDBJ whole genome shotgun (WGS) entry which is preliminary data.</text>
</comment>
<dbReference type="AlphaFoldDB" id="A0A0Q2L6R2"/>
<evidence type="ECO:0000313" key="7">
    <source>
        <dbReference type="EMBL" id="EAK5103334.1"/>
    </source>
</evidence>
<dbReference type="Pfam" id="PF02080">
    <property type="entry name" value="TrkA_C"/>
    <property type="match status" value="1"/>
</dbReference>
<evidence type="ECO:0000313" key="12">
    <source>
        <dbReference type="Proteomes" id="UP000365807"/>
    </source>
</evidence>
<dbReference type="InterPro" id="IPR006037">
    <property type="entry name" value="RCK_C"/>
</dbReference>
<dbReference type="KEGG" id="ccof:VC76_04880"/>
<dbReference type="RefSeq" id="WP_002779007.1">
    <property type="nucleotide sequence ID" value="NZ_AANHVQ020000008.1"/>
</dbReference>
<evidence type="ECO:0000313" key="10">
    <source>
        <dbReference type="Proteomes" id="UP000352088"/>
    </source>
</evidence>
<dbReference type="Proteomes" id="UP000411403">
    <property type="component" value="Unassembled WGS sequence"/>
</dbReference>
<dbReference type="Proteomes" id="UP000352088">
    <property type="component" value="Unassembled WGS sequence"/>
</dbReference>
<dbReference type="InterPro" id="IPR036721">
    <property type="entry name" value="RCK_C_sf"/>
</dbReference>
<dbReference type="EMBL" id="AACGUZ010000004">
    <property type="protein sequence ID" value="EAK5103334.1"/>
    <property type="molecule type" value="Genomic_DNA"/>
</dbReference>
<dbReference type="EMBL" id="AACSIE010000001">
    <property type="protein sequence ID" value="EAL9203794.1"/>
    <property type="molecule type" value="Genomic_DNA"/>
</dbReference>
<evidence type="ECO:0000313" key="2">
    <source>
        <dbReference type="EMBL" id="EAH8157929.1"/>
    </source>
</evidence>
<evidence type="ECO:0000313" key="13">
    <source>
        <dbReference type="Proteomes" id="UP000382436"/>
    </source>
</evidence>
<evidence type="ECO:0000313" key="9">
    <source>
        <dbReference type="EMBL" id="EAL9203794.1"/>
    </source>
</evidence>
<dbReference type="GO" id="GO:0008324">
    <property type="term" value="F:monoatomic cation transmembrane transporter activity"/>
    <property type="evidence" value="ECO:0007669"/>
    <property type="project" value="InterPro"/>
</dbReference>
<dbReference type="EMBL" id="AABKAB010000022">
    <property type="protein sequence ID" value="EAH8157929.1"/>
    <property type="molecule type" value="Genomic_DNA"/>
</dbReference>
<name>A0A0Q2L6R2_CAMCO</name>
<organism evidence="6 12">
    <name type="scientific">Campylobacter coli</name>
    <dbReference type="NCBI Taxonomy" id="195"/>
    <lineage>
        <taxon>Bacteria</taxon>
        <taxon>Pseudomonadati</taxon>
        <taxon>Campylobacterota</taxon>
        <taxon>Epsilonproteobacteria</taxon>
        <taxon>Campylobacterales</taxon>
        <taxon>Campylobacteraceae</taxon>
        <taxon>Campylobacter</taxon>
    </lineage>
</organism>
<sequence>MNHILIIIDGILAKHFLERLCFEKGLGYFFTIVCQNEENINLGANSEYIEFHHFDPTSTARLETLMNKSFKQAFIYMQDEFETKKTYEALRSLDANLEIEIMDFWGLNINDVHTNLADARMTLSRRFMDFLPDIALTAYCVGLGVGEVMEVKIPAGSIFAYRHISSIQQKRWRIVLIYRNSKIYFVKPSFVLQPNDSILIVGDPAVLQSIFHNIRGKAGQFPLPFGSNIFTLIDMKKMSEDTQERLLDTTLQLVKKSNAKKFFIRVLNPKLGALYDKMKQLSDEQESIFFDFFNTDFANLNSFLENNDIGIILTDFKHFEQEKKTFFELKIPILKIGEGKFENIQNAVILSTNETELENNANVITDLSKQLDFDITLYYYNPNLQNTTDMEEYFGSLSKLYDKNIQIISKNDENPILSLSYRADLLQFVSFEKELLEGEFSKSLSTNLNRHYSKMRQNYQLFIPVE</sequence>
<evidence type="ECO:0000313" key="8">
    <source>
        <dbReference type="EMBL" id="EAL6850009.1"/>
    </source>
</evidence>
<reference evidence="6 12" key="2">
    <citation type="submission" date="2018-06" db="EMBL/GenBank/DDBJ databases">
        <authorList>
            <consortium name="NARMS: The National Antimicrobial Resistance Monitoring System"/>
        </authorList>
    </citation>
    <scope>NUCLEOTIDE SEQUENCE [LARGE SCALE GENOMIC DNA]</scope>
    <source>
        <strain evidence="9 15">CVM N17C171</strain>
        <strain evidence="8 10">CVM N17C548</strain>
        <strain evidence="6 12">FSIS11807978</strain>
        <strain evidence="3 16">FSIS1609200</strain>
        <strain evidence="7 14">FSIS1711007</strain>
    </source>
</reference>
<dbReference type="EMBL" id="AACDUL010000019">
    <property type="protein sequence ID" value="EAK1510292.1"/>
    <property type="molecule type" value="Genomic_DNA"/>
</dbReference>
<dbReference type="EMBL" id="AACBVJ010000001">
    <property type="protein sequence ID" value="EAJ9196718.1"/>
    <property type="molecule type" value="Genomic_DNA"/>
</dbReference>
<evidence type="ECO:0000313" key="17">
    <source>
        <dbReference type="Proteomes" id="UP000576616"/>
    </source>
</evidence>
<evidence type="ECO:0000313" key="16">
    <source>
        <dbReference type="Proteomes" id="UP000557830"/>
    </source>
</evidence>
<evidence type="ECO:0000313" key="11">
    <source>
        <dbReference type="Proteomes" id="UP000361993"/>
    </source>
</evidence>
<dbReference type="Proteomes" id="UP000557830">
    <property type="component" value="Unassembled WGS sequence"/>
</dbReference>
<accession>A0A0Q2L6R2</accession>
<dbReference type="STRING" id="195.ATE51_01610"/>
<evidence type="ECO:0000313" key="3">
    <source>
        <dbReference type="EMBL" id="EAJ1076514.1"/>
    </source>
</evidence>
<evidence type="ECO:0000313" key="15">
    <source>
        <dbReference type="Proteomes" id="UP000411403"/>
    </source>
</evidence>
<dbReference type="GO" id="GO:0006813">
    <property type="term" value="P:potassium ion transport"/>
    <property type="evidence" value="ECO:0007669"/>
    <property type="project" value="InterPro"/>
</dbReference>
<dbReference type="SUPFAM" id="SSF116726">
    <property type="entry name" value="TrkA C-terminal domain-like"/>
    <property type="match status" value="1"/>
</dbReference>
<dbReference type="Proteomes" id="UP000382436">
    <property type="component" value="Unassembled WGS sequence"/>
</dbReference>
<dbReference type="OrthoDB" id="5337496at2"/>
<evidence type="ECO:0000259" key="1">
    <source>
        <dbReference type="PROSITE" id="PS51202"/>
    </source>
</evidence>
<evidence type="ECO:0000313" key="14">
    <source>
        <dbReference type="Proteomes" id="UP000409545"/>
    </source>
</evidence>
<protein>
    <submittedName>
        <fullName evidence="6">Potassium transporter TrkA</fullName>
    </submittedName>
</protein>